<accession>F0W041</accession>
<reference evidence="1" key="1">
    <citation type="journal article" date="2011" name="PLoS Biol.">
        <title>Gene gain and loss during evolution of obligate parasitism in the white rust pathogen of Arabidopsis thaliana.</title>
        <authorList>
            <person name="Kemen E."/>
            <person name="Gardiner A."/>
            <person name="Schultz-Larsen T."/>
            <person name="Kemen A.C."/>
            <person name="Balmuth A.L."/>
            <person name="Robert-Seilaniantz A."/>
            <person name="Bailey K."/>
            <person name="Holub E."/>
            <person name="Studholme D.J."/>
            <person name="Maclean D."/>
            <person name="Jones J.D."/>
        </authorList>
    </citation>
    <scope>NUCLEOTIDE SEQUENCE</scope>
</reference>
<dbReference type="AlphaFoldDB" id="F0W041"/>
<protein>
    <submittedName>
        <fullName evidence="1">AlNc14C3G509 protein</fullName>
    </submittedName>
</protein>
<evidence type="ECO:0000313" key="1">
    <source>
        <dbReference type="EMBL" id="CCA14412.1"/>
    </source>
</evidence>
<sequence length="93" mass="10415">MAAIVNSMIVQFMYNMLEGEHHVSEVRSKPILDGTWLSDITNVLSACRMAAIVNSMIVQYMYNMSEGKHHVSEVRSKAILDGTWLSDITNVLA</sequence>
<dbReference type="HOGENOM" id="CLU_2404100_0_0_1"/>
<reference evidence="1" key="2">
    <citation type="submission" date="2011-02" db="EMBL/GenBank/DDBJ databases">
        <authorList>
            <person name="MacLean D."/>
        </authorList>
    </citation>
    <scope>NUCLEOTIDE SEQUENCE</scope>
</reference>
<name>F0W041_9STRA</name>
<proteinExistence type="predicted"/>
<gene>
    <name evidence="1" type="primary">AlNc14C3G509</name>
    <name evidence="1" type="ORF">ALNC14_005550</name>
</gene>
<dbReference type="EMBL" id="FR824048">
    <property type="protein sequence ID" value="CCA14412.1"/>
    <property type="molecule type" value="Genomic_DNA"/>
</dbReference>
<organism evidence="1">
    <name type="scientific">Albugo laibachii Nc14</name>
    <dbReference type="NCBI Taxonomy" id="890382"/>
    <lineage>
        <taxon>Eukaryota</taxon>
        <taxon>Sar</taxon>
        <taxon>Stramenopiles</taxon>
        <taxon>Oomycota</taxon>
        <taxon>Peronosporomycetes</taxon>
        <taxon>Albuginales</taxon>
        <taxon>Albuginaceae</taxon>
        <taxon>Albugo</taxon>
    </lineage>
</organism>